<accession>A0A0B7JDZ4</accession>
<protein>
    <submittedName>
        <fullName evidence="1">DUF2982 domain-containing protein</fullName>
    </submittedName>
</protein>
<organism evidence="1 2">
    <name type="scientific">Photobacterium kishitanii</name>
    <dbReference type="NCBI Taxonomy" id="318456"/>
    <lineage>
        <taxon>Bacteria</taxon>
        <taxon>Pseudomonadati</taxon>
        <taxon>Pseudomonadota</taxon>
        <taxon>Gammaproteobacteria</taxon>
        <taxon>Vibrionales</taxon>
        <taxon>Vibrionaceae</taxon>
        <taxon>Photobacterium</taxon>
    </lineage>
</organism>
<sequence>METLHIHSDKITAKHYVWLVIIVITISLTFLSYFNTQLSVISIFIVLSLMITILLVMIKIITTPSISFTLTFMHCQYHSRYGGWATTWHNVAHIGHATVGTQGWHTSLPWIGIRLNSYDNFISSICPRVASRLLLEQRVLLIMALKYNVDSHHQLEDILFDDSPFITQDGEQFIGLQAMLANRMRYNRELLGFDFFIADDVIDRPIADFIGLLRRYKAAAT</sequence>
<evidence type="ECO:0000313" key="1">
    <source>
        <dbReference type="EMBL" id="PSV01867.1"/>
    </source>
</evidence>
<dbReference type="EMBL" id="PYNF01000001">
    <property type="protein sequence ID" value="PSV01867.1"/>
    <property type="molecule type" value="Genomic_DNA"/>
</dbReference>
<accession>A0A2T3KP61</accession>
<dbReference type="AlphaFoldDB" id="A0A0B7JDZ4"/>
<reference evidence="1 2" key="1">
    <citation type="submission" date="2018-01" db="EMBL/GenBank/DDBJ databases">
        <title>Whole genome sequencing of Histamine producing bacteria.</title>
        <authorList>
            <person name="Butler K."/>
        </authorList>
    </citation>
    <scope>NUCLEOTIDE SEQUENCE [LARGE SCALE GENOMIC DNA]</scope>
    <source>
        <strain evidence="1 2">FS-7.2</strain>
    </source>
</reference>
<comment type="caution">
    <text evidence="1">The sequence shown here is derived from an EMBL/GenBank/DDBJ whole genome shotgun (WGS) entry which is preliminary data.</text>
</comment>
<gene>
    <name evidence="1" type="ORF">C9J27_02035</name>
</gene>
<name>A0A0B7JDZ4_9GAMM</name>
<dbReference type="RefSeq" id="WP_054262055.1">
    <property type="nucleotide sequence ID" value="NZ_LNTE01000006.1"/>
</dbReference>
<proteinExistence type="predicted"/>
<evidence type="ECO:0000313" key="2">
    <source>
        <dbReference type="Proteomes" id="UP000241426"/>
    </source>
</evidence>
<dbReference type="Proteomes" id="UP000241426">
    <property type="component" value="Unassembled WGS sequence"/>
</dbReference>
<dbReference type="eggNOG" id="ENOG5032S0P">
    <property type="taxonomic scope" value="Bacteria"/>
</dbReference>
<dbReference type="InterPro" id="IPR021367">
    <property type="entry name" value="DUF2982"/>
</dbReference>
<dbReference type="Pfam" id="PF11201">
    <property type="entry name" value="DUF2982"/>
    <property type="match status" value="1"/>
</dbReference>